<keyword evidence="1" id="KW-0489">Methyltransferase</keyword>
<evidence type="ECO:0000313" key="1">
    <source>
        <dbReference type="EMBL" id="EKC53356.1"/>
    </source>
</evidence>
<gene>
    <name evidence="1" type="ORF">OBE_12631</name>
</gene>
<organism evidence="1">
    <name type="scientific">human gut metagenome</name>
    <dbReference type="NCBI Taxonomy" id="408170"/>
    <lineage>
        <taxon>unclassified sequences</taxon>
        <taxon>metagenomes</taxon>
        <taxon>organismal metagenomes</taxon>
    </lineage>
</organism>
<dbReference type="GO" id="GO:0032259">
    <property type="term" value="P:methylation"/>
    <property type="evidence" value="ECO:0007669"/>
    <property type="project" value="UniProtKB-KW"/>
</dbReference>
<feature type="non-terminal residue" evidence="1">
    <location>
        <position position="137"/>
    </location>
</feature>
<proteinExistence type="predicted"/>
<sequence length="137" mass="15591">MAAINDLIARIQDPELRLHVAKEVKELTKHKKFGLVFENHVPEMTLLYDYPISRGCKVIRKVDDDKRLTEDILWEVMSVCRGMATCHHSITGEELQVSCQDLICVAKNGEPIYPCLKYVDSVQNAPDSGLWHTLIEA</sequence>
<dbReference type="GO" id="GO:0008168">
    <property type="term" value="F:methyltransferase activity"/>
    <property type="evidence" value="ECO:0007669"/>
    <property type="project" value="UniProtKB-KW"/>
</dbReference>
<reference evidence="1" key="1">
    <citation type="journal article" date="2013" name="Environ. Microbiol.">
        <title>Microbiota from the distal guts of lean and obese adolescents exhibit partial functional redundancy besides clear differences in community structure.</title>
        <authorList>
            <person name="Ferrer M."/>
            <person name="Ruiz A."/>
            <person name="Lanza F."/>
            <person name="Haange S.B."/>
            <person name="Oberbach A."/>
            <person name="Till H."/>
            <person name="Bargiela R."/>
            <person name="Campoy C."/>
            <person name="Segura M.T."/>
            <person name="Richter M."/>
            <person name="von Bergen M."/>
            <person name="Seifert J."/>
            <person name="Suarez A."/>
        </authorList>
    </citation>
    <scope>NUCLEOTIDE SEQUENCE</scope>
</reference>
<dbReference type="EMBL" id="AJWZ01008708">
    <property type="protein sequence ID" value="EKC53356.1"/>
    <property type="molecule type" value="Genomic_DNA"/>
</dbReference>
<comment type="caution">
    <text evidence="1">The sequence shown here is derived from an EMBL/GenBank/DDBJ whole genome shotgun (WGS) entry which is preliminary data.</text>
</comment>
<name>K1T1I1_9ZZZZ</name>
<accession>K1T1I1</accession>
<dbReference type="AlphaFoldDB" id="K1T1I1"/>
<protein>
    <submittedName>
        <fullName evidence="1">Adenine specific DNA methylase Mod</fullName>
    </submittedName>
</protein>
<keyword evidence="1" id="KW-0808">Transferase</keyword>